<sequence>MMLGAWVTVVTALVLVIPGALVGRRMALPWPVAIAAGPPITFAIVSVFTVLYSAIGFEWNAVTALLALVITLLGAWAYAALLRIRRLRHLAPEPGPDDDPPLSGRAALQLVGGVGVGAVIIAITCIRPLVNTAFAGLNNISQVWDSLWHASSLRWIHETGIGSALRMGELMNYDTHGFNYYPNTWHALGAVLFPLTGANPVELYNSYSPAVLAITVPFGVASLAYWFARHRFDTSRSAFLAGSAAAVSALFPSLPYVEIQLTSVPNAVGVSIAPIAAVLVISAVRDRRRVLPAAVALAGVTATHPSGLILAGVIVGLWWVCEGLWRPAYGRLRDLGTLVITGAITVVGIAPVVLGTIRVADTNELPFFDFREEGVGMVKGLAQAAFNGTIPLEKHYPLWGLILLTLIGLGVLAWMRAWAGLAGWLVFVLVTANSVVALGVLSYPLGAIGGYFYNSPHRLTFVVALFSAAAAGIALGAIALGAAKVLSRIISREPSPVPARSARWVVPTAFAVLLVVVAGAGVWRYPADAQIASKERGGKYIGPDDLAAYHWLDGQPGAHDTLVLNNLDQGTGWIYPVTGLTPMFPFYRANEFSQRQRDLYWGVSQIGADPHIDQIVRDMNVHYVIDSPPSYWPFQNGVPDPENGVQGDPFLALRQHGAPGLTPVFRQGNVTIYRVNDSVLTQASG</sequence>
<dbReference type="OrthoDB" id="3251757at2"/>
<name>A0A3G8JRA8_9ACTN</name>
<organism evidence="2 3">
    <name type="scientific">Gordonia insulae</name>
    <dbReference type="NCBI Taxonomy" id="2420509"/>
    <lineage>
        <taxon>Bacteria</taxon>
        <taxon>Bacillati</taxon>
        <taxon>Actinomycetota</taxon>
        <taxon>Actinomycetes</taxon>
        <taxon>Mycobacteriales</taxon>
        <taxon>Gordoniaceae</taxon>
        <taxon>Gordonia</taxon>
    </lineage>
</organism>
<reference evidence="2 3" key="1">
    <citation type="submission" date="2018-11" db="EMBL/GenBank/DDBJ databases">
        <title>Gordonia insulae sp. nov., isolated from an island soil.</title>
        <authorList>
            <person name="Kim Y.S."/>
            <person name="Kim S.B."/>
        </authorList>
    </citation>
    <scope>NUCLEOTIDE SEQUENCE [LARGE SCALE GENOMIC DNA]</scope>
    <source>
        <strain evidence="2 3">MMS17-SY073</strain>
    </source>
</reference>
<feature type="transmembrane region" description="Helical" evidence="1">
    <location>
        <begin position="110"/>
        <end position="130"/>
    </location>
</feature>
<keyword evidence="1" id="KW-0472">Membrane</keyword>
<feature type="transmembrane region" description="Helical" evidence="1">
    <location>
        <begin position="6"/>
        <end position="23"/>
    </location>
</feature>
<dbReference type="KEGG" id="gom:D7316_04084"/>
<evidence type="ECO:0000256" key="1">
    <source>
        <dbReference type="SAM" id="Phobius"/>
    </source>
</evidence>
<evidence type="ECO:0000313" key="3">
    <source>
        <dbReference type="Proteomes" id="UP000271469"/>
    </source>
</evidence>
<feature type="transmembrane region" description="Helical" evidence="1">
    <location>
        <begin position="396"/>
        <end position="414"/>
    </location>
</feature>
<dbReference type="Pfam" id="PF20176">
    <property type="entry name" value="DUF6541"/>
    <property type="match status" value="1"/>
</dbReference>
<feature type="transmembrane region" description="Helical" evidence="1">
    <location>
        <begin position="239"/>
        <end position="257"/>
    </location>
</feature>
<feature type="transmembrane region" description="Helical" evidence="1">
    <location>
        <begin position="263"/>
        <end position="284"/>
    </location>
</feature>
<dbReference type="InterPro" id="IPR046671">
    <property type="entry name" value="DUF6541"/>
</dbReference>
<feature type="transmembrane region" description="Helical" evidence="1">
    <location>
        <begin position="207"/>
        <end position="227"/>
    </location>
</feature>
<proteinExistence type="predicted"/>
<protein>
    <recommendedName>
        <fullName evidence="4">Glycosyltransferase RgtA/B/C/D-like domain-containing protein</fullName>
    </recommendedName>
</protein>
<gene>
    <name evidence="2" type="ORF">D7316_04084</name>
</gene>
<feature type="transmembrane region" description="Helical" evidence="1">
    <location>
        <begin position="421"/>
        <end position="441"/>
    </location>
</feature>
<accession>A0A3G8JRA8</accession>
<keyword evidence="1" id="KW-0812">Transmembrane</keyword>
<dbReference type="AlphaFoldDB" id="A0A3G8JRA8"/>
<feature type="transmembrane region" description="Helical" evidence="1">
    <location>
        <begin position="461"/>
        <end position="483"/>
    </location>
</feature>
<dbReference type="RefSeq" id="WP_124709826.1">
    <property type="nucleotide sequence ID" value="NZ_CP033972.1"/>
</dbReference>
<feature type="transmembrane region" description="Helical" evidence="1">
    <location>
        <begin position="504"/>
        <end position="525"/>
    </location>
</feature>
<feature type="transmembrane region" description="Helical" evidence="1">
    <location>
        <begin position="296"/>
        <end position="320"/>
    </location>
</feature>
<keyword evidence="3" id="KW-1185">Reference proteome</keyword>
<feature type="transmembrane region" description="Helical" evidence="1">
    <location>
        <begin position="61"/>
        <end position="81"/>
    </location>
</feature>
<keyword evidence="1" id="KW-1133">Transmembrane helix</keyword>
<dbReference type="Proteomes" id="UP000271469">
    <property type="component" value="Chromosome"/>
</dbReference>
<feature type="transmembrane region" description="Helical" evidence="1">
    <location>
        <begin position="30"/>
        <end position="55"/>
    </location>
</feature>
<evidence type="ECO:0000313" key="2">
    <source>
        <dbReference type="EMBL" id="AZG47473.1"/>
    </source>
</evidence>
<dbReference type="EMBL" id="CP033972">
    <property type="protein sequence ID" value="AZG47473.1"/>
    <property type="molecule type" value="Genomic_DNA"/>
</dbReference>
<evidence type="ECO:0008006" key="4">
    <source>
        <dbReference type="Google" id="ProtNLM"/>
    </source>
</evidence>